<dbReference type="InterPro" id="IPR036390">
    <property type="entry name" value="WH_DNA-bd_sf"/>
</dbReference>
<reference evidence="5" key="1">
    <citation type="submission" date="2023-07" db="EMBL/GenBank/DDBJ databases">
        <title>Genome content predicts the carbon catabolic preferences of heterotrophic bacteria.</title>
        <authorList>
            <person name="Gralka M."/>
        </authorList>
    </citation>
    <scope>NUCLEOTIDE SEQUENCE</scope>
    <source>
        <strain evidence="5">I2M02</strain>
    </source>
</reference>
<keyword evidence="3" id="KW-0804">Transcription</keyword>
<dbReference type="Pfam" id="PF00455">
    <property type="entry name" value="DeoRC"/>
    <property type="match status" value="1"/>
</dbReference>
<evidence type="ECO:0000256" key="2">
    <source>
        <dbReference type="ARBA" id="ARBA00023125"/>
    </source>
</evidence>
<dbReference type="SUPFAM" id="SSF46785">
    <property type="entry name" value="Winged helix' DNA-binding domain"/>
    <property type="match status" value="1"/>
</dbReference>
<dbReference type="PANTHER" id="PTHR30363:SF44">
    <property type="entry name" value="AGA OPERON TRANSCRIPTIONAL REPRESSOR-RELATED"/>
    <property type="match status" value="1"/>
</dbReference>
<dbReference type="EMBL" id="JAUOPJ010000015">
    <property type="protein sequence ID" value="MDO6458567.1"/>
    <property type="molecule type" value="Genomic_DNA"/>
</dbReference>
<keyword evidence="2 5" id="KW-0238">DNA-binding</keyword>
<comment type="caution">
    <text evidence="5">The sequence shown here is derived from an EMBL/GenBank/DDBJ whole genome shotgun (WGS) entry which is preliminary data.</text>
</comment>
<name>A0AAW7XWF1_9RHOB</name>
<dbReference type="Pfam" id="PF08220">
    <property type="entry name" value="HTH_DeoR"/>
    <property type="match status" value="1"/>
</dbReference>
<dbReference type="PROSITE" id="PS00894">
    <property type="entry name" value="HTH_DEOR_1"/>
    <property type="match status" value="1"/>
</dbReference>
<protein>
    <submittedName>
        <fullName evidence="5">DeoR/GlpR family DNA-binding transcription regulator</fullName>
    </submittedName>
</protein>
<dbReference type="GO" id="GO:0003677">
    <property type="term" value="F:DNA binding"/>
    <property type="evidence" value="ECO:0007669"/>
    <property type="project" value="UniProtKB-KW"/>
</dbReference>
<accession>A0AAW7XWF1</accession>
<dbReference type="InterPro" id="IPR001034">
    <property type="entry name" value="DeoR_HTH"/>
</dbReference>
<sequence length="286" mass="31402">MIKKARLGKFNLTKPLNAYAYETNSGQFLRCVLKKPHRRDQIAELVSREGEVGVDALALRFGVSVETIRRDLTKLEDEGVLRKFHGGARPVPRRQRLHVEESFEARMAHEGYEKKALARKLTQVVMPGETIFLDTGSSTLIACETLKTIERLTVITNSVAAADALTLQSETKVYLLGGAYARGNSQTVGPMVIEQIGRFRADHAILTPTGIDATAGVTDSDPDEAEVARAMIKAAQNVCFLTVPSKFGRRAGFHVCDLDMVQTVLTERPPPADHLRALQVAKVALP</sequence>
<proteinExistence type="predicted"/>
<evidence type="ECO:0000313" key="6">
    <source>
        <dbReference type="Proteomes" id="UP001169823"/>
    </source>
</evidence>
<dbReference type="SMART" id="SM01134">
    <property type="entry name" value="DeoRC"/>
    <property type="match status" value="1"/>
</dbReference>
<dbReference type="PANTHER" id="PTHR30363">
    <property type="entry name" value="HTH-TYPE TRANSCRIPTIONAL REGULATOR SRLR-RELATED"/>
    <property type="match status" value="1"/>
</dbReference>
<evidence type="ECO:0000313" key="5">
    <source>
        <dbReference type="EMBL" id="MDO6458567.1"/>
    </source>
</evidence>
<dbReference type="SMART" id="SM00420">
    <property type="entry name" value="HTH_DEOR"/>
    <property type="match status" value="1"/>
</dbReference>
<dbReference type="GO" id="GO:0003700">
    <property type="term" value="F:DNA-binding transcription factor activity"/>
    <property type="evidence" value="ECO:0007669"/>
    <property type="project" value="InterPro"/>
</dbReference>
<dbReference type="AlphaFoldDB" id="A0AAW7XWF1"/>
<gene>
    <name evidence="5" type="ORF">Q4494_15890</name>
</gene>
<dbReference type="InterPro" id="IPR050313">
    <property type="entry name" value="Carb_Metab_HTH_regulators"/>
</dbReference>
<dbReference type="PRINTS" id="PR00037">
    <property type="entry name" value="HTHLACR"/>
</dbReference>
<dbReference type="Proteomes" id="UP001169823">
    <property type="component" value="Unassembled WGS sequence"/>
</dbReference>
<dbReference type="PROSITE" id="PS51000">
    <property type="entry name" value="HTH_DEOR_2"/>
    <property type="match status" value="1"/>
</dbReference>
<dbReference type="Gene3D" id="1.10.10.10">
    <property type="entry name" value="Winged helix-like DNA-binding domain superfamily/Winged helix DNA-binding domain"/>
    <property type="match status" value="1"/>
</dbReference>
<keyword evidence="1" id="KW-0805">Transcription regulation</keyword>
<evidence type="ECO:0000256" key="1">
    <source>
        <dbReference type="ARBA" id="ARBA00023015"/>
    </source>
</evidence>
<dbReference type="SUPFAM" id="SSF100950">
    <property type="entry name" value="NagB/RpiA/CoA transferase-like"/>
    <property type="match status" value="1"/>
</dbReference>
<evidence type="ECO:0000259" key="4">
    <source>
        <dbReference type="PROSITE" id="PS51000"/>
    </source>
</evidence>
<dbReference type="InterPro" id="IPR036388">
    <property type="entry name" value="WH-like_DNA-bd_sf"/>
</dbReference>
<feature type="domain" description="HTH deoR-type" evidence="4">
    <location>
        <begin position="35"/>
        <end position="90"/>
    </location>
</feature>
<dbReference type="InterPro" id="IPR018356">
    <property type="entry name" value="Tscrpt_reg_HTH_DeoR_CS"/>
</dbReference>
<dbReference type="InterPro" id="IPR037171">
    <property type="entry name" value="NagB/RpiA_transferase-like"/>
</dbReference>
<evidence type="ECO:0000256" key="3">
    <source>
        <dbReference type="ARBA" id="ARBA00023163"/>
    </source>
</evidence>
<dbReference type="RefSeq" id="WP_303494998.1">
    <property type="nucleotide sequence ID" value="NZ_JAUOPJ010000015.1"/>
</dbReference>
<organism evidence="5 6">
    <name type="scientific">Celeribacter halophilus</name>
    <dbReference type="NCBI Taxonomy" id="576117"/>
    <lineage>
        <taxon>Bacteria</taxon>
        <taxon>Pseudomonadati</taxon>
        <taxon>Pseudomonadota</taxon>
        <taxon>Alphaproteobacteria</taxon>
        <taxon>Rhodobacterales</taxon>
        <taxon>Roseobacteraceae</taxon>
        <taxon>Celeribacter</taxon>
    </lineage>
</organism>
<dbReference type="InterPro" id="IPR014036">
    <property type="entry name" value="DeoR-like_C"/>
</dbReference>